<reference evidence="3 4" key="1">
    <citation type="submission" date="2020-03" db="EMBL/GenBank/DDBJ databases">
        <title>Whole genome shotgun sequence of Phytohabitans rumicis NBRC 108638.</title>
        <authorList>
            <person name="Komaki H."/>
            <person name="Tamura T."/>
        </authorList>
    </citation>
    <scope>NUCLEOTIDE SEQUENCE [LARGE SCALE GENOMIC DNA]</scope>
    <source>
        <strain evidence="3 4">NBRC 108638</strain>
    </source>
</reference>
<dbReference type="PANTHER" id="PTHR43861:SF3">
    <property type="entry name" value="PUTATIVE (AFU_ORTHOLOGUE AFUA_2G14390)-RELATED"/>
    <property type="match status" value="1"/>
</dbReference>
<evidence type="ECO:0000256" key="1">
    <source>
        <dbReference type="ARBA" id="ARBA00022679"/>
    </source>
</evidence>
<keyword evidence="3" id="KW-0489">Methyltransferase</keyword>
<dbReference type="AlphaFoldDB" id="A0A6V8KYU2"/>
<sequence length="267" mass="28687">MTASQDRYTFDNAAPTAAQRVRLLAESIDGHTTEVLAGLGIAQGWRCLEVGPGAGTITAWLAARVGPRGRVTALDLDPRHVPGGPTIEVRQDDVRTAALPDAHFDLIHARLVLMHLPERDEVLRRLAGALRPGGLLVVSDWDTTWRRGLLIAASDPAAAGAFDAYQDALANLVVSNGGDLAWASRVPLAMRSTGLVGITGVGHNRLHAGGDAGCLLHAANTHQLADPLRRWGLTVEQIERVRAAMAHPDTLIHSYWLYTTVGRRPEE</sequence>
<dbReference type="InterPro" id="IPR013216">
    <property type="entry name" value="Methyltransf_11"/>
</dbReference>
<dbReference type="Gene3D" id="3.40.50.150">
    <property type="entry name" value="Vaccinia Virus protein VP39"/>
    <property type="match status" value="1"/>
</dbReference>
<comment type="caution">
    <text evidence="3">The sequence shown here is derived from an EMBL/GenBank/DDBJ whole genome shotgun (WGS) entry which is preliminary data.</text>
</comment>
<dbReference type="RefSeq" id="WP_173075919.1">
    <property type="nucleotide sequence ID" value="NZ_BAABJB010000015.1"/>
</dbReference>
<proteinExistence type="predicted"/>
<evidence type="ECO:0000313" key="3">
    <source>
        <dbReference type="EMBL" id="GFJ88540.1"/>
    </source>
</evidence>
<feature type="domain" description="Methyltransferase type 11" evidence="2">
    <location>
        <begin position="48"/>
        <end position="138"/>
    </location>
</feature>
<dbReference type="Proteomes" id="UP000482960">
    <property type="component" value="Unassembled WGS sequence"/>
</dbReference>
<evidence type="ECO:0000259" key="2">
    <source>
        <dbReference type="Pfam" id="PF08241"/>
    </source>
</evidence>
<name>A0A6V8KYU2_9ACTN</name>
<gene>
    <name evidence="3" type="ORF">Prum_021820</name>
</gene>
<dbReference type="InterPro" id="IPR029063">
    <property type="entry name" value="SAM-dependent_MTases_sf"/>
</dbReference>
<keyword evidence="4" id="KW-1185">Reference proteome</keyword>
<reference evidence="3 4" key="2">
    <citation type="submission" date="2020-03" db="EMBL/GenBank/DDBJ databases">
        <authorList>
            <person name="Ichikawa N."/>
            <person name="Kimura A."/>
            <person name="Kitahashi Y."/>
            <person name="Uohara A."/>
        </authorList>
    </citation>
    <scope>NUCLEOTIDE SEQUENCE [LARGE SCALE GENOMIC DNA]</scope>
    <source>
        <strain evidence="3 4">NBRC 108638</strain>
    </source>
</reference>
<accession>A0A6V8KYU2</accession>
<dbReference type="SUPFAM" id="SSF53335">
    <property type="entry name" value="S-adenosyl-L-methionine-dependent methyltransferases"/>
    <property type="match status" value="1"/>
</dbReference>
<dbReference type="GO" id="GO:0008757">
    <property type="term" value="F:S-adenosylmethionine-dependent methyltransferase activity"/>
    <property type="evidence" value="ECO:0007669"/>
    <property type="project" value="InterPro"/>
</dbReference>
<organism evidence="3 4">
    <name type="scientific">Phytohabitans rumicis</name>
    <dbReference type="NCBI Taxonomy" id="1076125"/>
    <lineage>
        <taxon>Bacteria</taxon>
        <taxon>Bacillati</taxon>
        <taxon>Actinomycetota</taxon>
        <taxon>Actinomycetes</taxon>
        <taxon>Micromonosporales</taxon>
        <taxon>Micromonosporaceae</taxon>
    </lineage>
</organism>
<dbReference type="PANTHER" id="PTHR43861">
    <property type="entry name" value="TRANS-ACONITATE 2-METHYLTRANSFERASE-RELATED"/>
    <property type="match status" value="1"/>
</dbReference>
<evidence type="ECO:0000313" key="4">
    <source>
        <dbReference type="Proteomes" id="UP000482960"/>
    </source>
</evidence>
<keyword evidence="1 3" id="KW-0808">Transferase</keyword>
<dbReference type="Pfam" id="PF08241">
    <property type="entry name" value="Methyltransf_11"/>
    <property type="match status" value="1"/>
</dbReference>
<dbReference type="GO" id="GO:0032259">
    <property type="term" value="P:methylation"/>
    <property type="evidence" value="ECO:0007669"/>
    <property type="project" value="UniProtKB-KW"/>
</dbReference>
<protein>
    <submittedName>
        <fullName evidence="3">Methyltransferase</fullName>
    </submittedName>
</protein>
<dbReference type="CDD" id="cd02440">
    <property type="entry name" value="AdoMet_MTases"/>
    <property type="match status" value="1"/>
</dbReference>
<dbReference type="EMBL" id="BLPG01000001">
    <property type="protein sequence ID" value="GFJ88540.1"/>
    <property type="molecule type" value="Genomic_DNA"/>
</dbReference>